<gene>
    <name evidence="6 7" type="primary">xseB</name>
    <name evidence="7" type="ORF">CB4_01606</name>
</gene>
<proteinExistence type="inferred from homology"/>
<dbReference type="InterPro" id="IPR003761">
    <property type="entry name" value="Exonuc_VII_S"/>
</dbReference>
<dbReference type="HAMAP" id="MF_00337">
    <property type="entry name" value="Exonuc_7_S"/>
    <property type="match status" value="1"/>
</dbReference>
<dbReference type="PANTHER" id="PTHR34137:SF1">
    <property type="entry name" value="EXODEOXYRIBONUCLEASE 7 SMALL SUBUNIT"/>
    <property type="match status" value="1"/>
</dbReference>
<dbReference type="SUPFAM" id="SSF116842">
    <property type="entry name" value="XseB-like"/>
    <property type="match status" value="1"/>
</dbReference>
<dbReference type="AlphaFoldDB" id="A0A0U4WFB4"/>
<evidence type="ECO:0000256" key="3">
    <source>
        <dbReference type="ARBA" id="ARBA00022722"/>
    </source>
</evidence>
<dbReference type="GO" id="GO:0008855">
    <property type="term" value="F:exodeoxyribonuclease VII activity"/>
    <property type="evidence" value="ECO:0007669"/>
    <property type="project" value="UniProtKB-UniRule"/>
</dbReference>
<comment type="function">
    <text evidence="6">Bidirectionally degrades single-stranded DNA into large acid-insoluble oligonucleotides, which are then degraded further into small acid-soluble oligonucleotides.</text>
</comment>
<keyword evidence="4 6" id="KW-0378">Hydrolase</keyword>
<keyword evidence="2 6" id="KW-0963">Cytoplasm</keyword>
<comment type="similarity">
    <text evidence="1 6">Belongs to the XseB family.</text>
</comment>
<dbReference type="Gene3D" id="1.10.287.1040">
    <property type="entry name" value="Exonuclease VII, small subunit"/>
    <property type="match status" value="1"/>
</dbReference>
<protein>
    <recommendedName>
        <fullName evidence="6">Exodeoxyribonuclease 7 small subunit</fullName>
        <ecNumber evidence="6">3.1.11.6</ecNumber>
    </recommendedName>
    <alternativeName>
        <fullName evidence="6">Exodeoxyribonuclease VII small subunit</fullName>
        <shortName evidence="6">Exonuclease VII small subunit</shortName>
    </alternativeName>
</protein>
<dbReference type="GO" id="GO:0009318">
    <property type="term" value="C:exodeoxyribonuclease VII complex"/>
    <property type="evidence" value="ECO:0007669"/>
    <property type="project" value="UniProtKB-UniRule"/>
</dbReference>
<dbReference type="GO" id="GO:0006308">
    <property type="term" value="P:DNA catabolic process"/>
    <property type="evidence" value="ECO:0007669"/>
    <property type="project" value="UniProtKB-UniRule"/>
</dbReference>
<comment type="subunit">
    <text evidence="6">Heterooligomer composed of large and small subunits.</text>
</comment>
<dbReference type="GO" id="GO:0005829">
    <property type="term" value="C:cytosol"/>
    <property type="evidence" value="ECO:0007669"/>
    <property type="project" value="TreeGrafter"/>
</dbReference>
<keyword evidence="3 6" id="KW-0540">Nuclease</keyword>
<evidence type="ECO:0000256" key="5">
    <source>
        <dbReference type="ARBA" id="ARBA00022839"/>
    </source>
</evidence>
<dbReference type="OrthoDB" id="9798666at2"/>
<comment type="catalytic activity">
    <reaction evidence="6">
        <text>Exonucleolytic cleavage in either 5'- to 3'- or 3'- to 5'-direction to yield nucleoside 5'-phosphates.</text>
        <dbReference type="EC" id="3.1.11.6"/>
    </reaction>
</comment>
<evidence type="ECO:0000256" key="1">
    <source>
        <dbReference type="ARBA" id="ARBA00009998"/>
    </source>
</evidence>
<evidence type="ECO:0000256" key="2">
    <source>
        <dbReference type="ARBA" id="ARBA00022490"/>
    </source>
</evidence>
<dbReference type="RefSeq" id="WP_096464768.1">
    <property type="nucleotide sequence ID" value="NZ_AP017312.1"/>
</dbReference>
<dbReference type="Pfam" id="PF02609">
    <property type="entry name" value="Exonuc_VII_S"/>
    <property type="match status" value="1"/>
</dbReference>
<dbReference type="NCBIfam" id="TIGR01280">
    <property type="entry name" value="xseB"/>
    <property type="match status" value="1"/>
</dbReference>
<dbReference type="KEGG" id="asoc:CB4_01606"/>
<dbReference type="PANTHER" id="PTHR34137">
    <property type="entry name" value="EXODEOXYRIBONUCLEASE 7 SMALL SUBUNIT"/>
    <property type="match status" value="1"/>
</dbReference>
<keyword evidence="8" id="KW-1185">Reference proteome</keyword>
<evidence type="ECO:0000256" key="4">
    <source>
        <dbReference type="ARBA" id="ARBA00022801"/>
    </source>
</evidence>
<evidence type="ECO:0000313" key="7">
    <source>
        <dbReference type="EMBL" id="BAU27432.1"/>
    </source>
</evidence>
<sequence length="82" mass="9212">MSKRKQAEVPFEEAMQKLEEVVGQLEAGDVPLETAIALFQEGMELSKLCSRKLSDVEQKIEMLLEQEGETTVVPFVLEGEDK</sequence>
<comment type="subcellular location">
    <subcellularLocation>
        <location evidence="6">Cytoplasm</location>
    </subcellularLocation>
</comment>
<reference evidence="7 8" key="1">
    <citation type="submission" date="2015-12" db="EMBL/GenBank/DDBJ databases">
        <title>Genome sequence of Aneurinibacillus soli.</title>
        <authorList>
            <person name="Lee J.S."/>
            <person name="Lee K.C."/>
            <person name="Kim K.K."/>
            <person name="Lee B.W."/>
        </authorList>
    </citation>
    <scope>NUCLEOTIDE SEQUENCE [LARGE SCALE GENOMIC DNA]</scope>
    <source>
        <strain evidence="7 8">CB4</strain>
    </source>
</reference>
<evidence type="ECO:0000256" key="6">
    <source>
        <dbReference type="HAMAP-Rule" id="MF_00337"/>
    </source>
</evidence>
<evidence type="ECO:0000313" key="8">
    <source>
        <dbReference type="Proteomes" id="UP000217696"/>
    </source>
</evidence>
<dbReference type="Proteomes" id="UP000217696">
    <property type="component" value="Chromosome"/>
</dbReference>
<dbReference type="InterPro" id="IPR037004">
    <property type="entry name" value="Exonuc_VII_ssu_sf"/>
</dbReference>
<dbReference type="EC" id="3.1.11.6" evidence="6"/>
<accession>A0A0U4WFB4</accession>
<name>A0A0U4WFB4_9BACL</name>
<keyword evidence="5 6" id="KW-0269">Exonuclease</keyword>
<organism evidence="7 8">
    <name type="scientific">Aneurinibacillus soli</name>
    <dbReference type="NCBI Taxonomy" id="1500254"/>
    <lineage>
        <taxon>Bacteria</taxon>
        <taxon>Bacillati</taxon>
        <taxon>Bacillota</taxon>
        <taxon>Bacilli</taxon>
        <taxon>Bacillales</taxon>
        <taxon>Paenibacillaceae</taxon>
        <taxon>Aneurinibacillus group</taxon>
        <taxon>Aneurinibacillus</taxon>
    </lineage>
</organism>
<dbReference type="EMBL" id="AP017312">
    <property type="protein sequence ID" value="BAU27432.1"/>
    <property type="molecule type" value="Genomic_DNA"/>
</dbReference>
<dbReference type="NCBIfam" id="NF002140">
    <property type="entry name" value="PRK00977.1-4"/>
    <property type="match status" value="1"/>
</dbReference>